<dbReference type="RefSeq" id="WP_087444665.1">
    <property type="nucleotide sequence ID" value="NZ_CABMNB010000047.1"/>
</dbReference>
<evidence type="ECO:0000256" key="3">
    <source>
        <dbReference type="ARBA" id="ARBA00022729"/>
    </source>
</evidence>
<keyword evidence="12" id="KW-1185">Reference proteome</keyword>
<comment type="similarity">
    <text evidence="1">Belongs to the glycosyl hydrolase 18 family.</text>
</comment>
<protein>
    <recommendedName>
        <fullName evidence="2">mannosyl-glycoprotein endo-beta-N-acetylglucosaminidase</fullName>
        <ecNumber evidence="2">3.2.1.96</ecNumber>
    </recommendedName>
</protein>
<accession>A0AAP9DU12</accession>
<dbReference type="GO" id="GO:0033925">
    <property type="term" value="F:mannosyl-glycoprotein endo-beta-N-acetylglucosaminidase activity"/>
    <property type="evidence" value="ECO:0007669"/>
    <property type="project" value="UniProtKB-EC"/>
</dbReference>
<reference evidence="9 12" key="2">
    <citation type="submission" date="2022-05" db="EMBL/GenBank/DDBJ databases">
        <title>Genome Sequencing of Bee-Associated Microbes.</title>
        <authorList>
            <person name="Dunlap C."/>
        </authorList>
    </citation>
    <scope>NUCLEOTIDE SEQUENCE [LARGE SCALE GENOMIC DNA]</scope>
    <source>
        <strain evidence="9 12">NRRL B-14613</strain>
    </source>
</reference>
<dbReference type="PROSITE" id="PS01095">
    <property type="entry name" value="GH18_1"/>
    <property type="match status" value="1"/>
</dbReference>
<evidence type="ECO:0000256" key="1">
    <source>
        <dbReference type="ARBA" id="ARBA00009336"/>
    </source>
</evidence>
<evidence type="ECO:0000313" key="9">
    <source>
        <dbReference type="EMBL" id="MCY9607787.1"/>
    </source>
</evidence>
<evidence type="ECO:0000313" key="12">
    <source>
        <dbReference type="Proteomes" id="UP001209276"/>
    </source>
</evidence>
<dbReference type="Gene3D" id="3.20.20.80">
    <property type="entry name" value="Glycosidases"/>
    <property type="match status" value="1"/>
</dbReference>
<feature type="signal peptide" evidence="7">
    <location>
        <begin position="1"/>
        <end position="26"/>
    </location>
</feature>
<feature type="domain" description="Endo-beta-N-acetylglucosaminidase EndoS/F2-like TIM-barrel" evidence="8">
    <location>
        <begin position="48"/>
        <end position="293"/>
    </location>
</feature>
<dbReference type="EC" id="3.2.1.96" evidence="2"/>
<dbReference type="AlphaFoldDB" id="A0AAP9DU12"/>
<name>A0AAP9DU12_PANTH</name>
<keyword evidence="5" id="KW-0326">Glycosidase</keyword>
<evidence type="ECO:0000256" key="2">
    <source>
        <dbReference type="ARBA" id="ARBA00012566"/>
    </source>
</evidence>
<dbReference type="EMBL" id="CP041405">
    <property type="protein sequence ID" value="QDM44162.1"/>
    <property type="molecule type" value="Genomic_DNA"/>
</dbReference>
<evidence type="ECO:0000256" key="7">
    <source>
        <dbReference type="SAM" id="SignalP"/>
    </source>
</evidence>
<dbReference type="GO" id="GO:0005975">
    <property type="term" value="P:carbohydrate metabolic process"/>
    <property type="evidence" value="ECO:0007669"/>
    <property type="project" value="InterPro"/>
</dbReference>
<comment type="catalytic activity">
    <reaction evidence="6">
        <text>an N(4)-(oligosaccharide-(1-&gt;3)-[oligosaccharide-(1-&gt;6)]-beta-D-Man-(1-&gt;4)-beta-D-GlcNAc-(1-&gt;4)-alpha-D-GlcNAc)-L-asparaginyl-[protein] + H2O = an oligosaccharide-(1-&gt;3)-[oligosaccharide-(1-&gt;6)]-beta-D-Man-(1-&gt;4)-D-GlcNAc + N(4)-(N-acetyl-beta-D-glucosaminyl)-L-asparaginyl-[protein]</text>
        <dbReference type="Rhea" id="RHEA:73067"/>
        <dbReference type="Rhea" id="RHEA-COMP:12603"/>
        <dbReference type="Rhea" id="RHEA-COMP:18176"/>
        <dbReference type="ChEBI" id="CHEBI:15377"/>
        <dbReference type="ChEBI" id="CHEBI:132248"/>
        <dbReference type="ChEBI" id="CHEBI:192714"/>
        <dbReference type="ChEBI" id="CHEBI:192715"/>
        <dbReference type="EC" id="3.2.1.96"/>
    </reaction>
</comment>
<gene>
    <name evidence="10" type="ORF">FLT43_12170</name>
    <name evidence="9" type="ORF">M5W83_11585</name>
</gene>
<sequence>MKKKTSLLLILSTVLIFSFMSGSIITASPSTSAVNEVTEAQKAPIMMAYYRTWRDVTMPHDANSTLPYPNVTAMTDIPEEVDIVSVFHYVKPGTDEQLFWDTLRDTYVPILHERQTKVIRTIDIRELYNVPSMGTMPTSKEYDDHAQSLIDKYVTPYNLDGLDIDMEENLTQEKETKAFGVFEALSKRLGPMSNSGKLLIYDTNKDNHSLFKKVAPFCDYLFLQAYGRDPGRLDSTWATYRNTIFPDQFLPGISFQEELGANWADTQEPFETSRAYKYAVWQPEDGPKGGMFIYAIDRDGKEYGDNTITETDFSWTKKLIDVLKNK</sequence>
<dbReference type="Proteomes" id="UP001209276">
    <property type="component" value="Unassembled WGS sequence"/>
</dbReference>
<evidence type="ECO:0000313" key="11">
    <source>
        <dbReference type="Proteomes" id="UP000315377"/>
    </source>
</evidence>
<dbReference type="SUPFAM" id="SSF51445">
    <property type="entry name" value="(Trans)glycosidases"/>
    <property type="match status" value="1"/>
</dbReference>
<dbReference type="InterPro" id="IPR057016">
    <property type="entry name" value="EndoS_F2-like_TIM-barrel"/>
</dbReference>
<dbReference type="InterPro" id="IPR001579">
    <property type="entry name" value="Glyco_hydro_18_chit_AS"/>
</dbReference>
<dbReference type="Pfam" id="PF23916">
    <property type="entry name" value="TIM-barrel_EndoS"/>
    <property type="match status" value="1"/>
</dbReference>
<evidence type="ECO:0000259" key="8">
    <source>
        <dbReference type="Pfam" id="PF23916"/>
    </source>
</evidence>
<evidence type="ECO:0000256" key="5">
    <source>
        <dbReference type="ARBA" id="ARBA00023295"/>
    </source>
</evidence>
<dbReference type="EMBL" id="JAMDMM010000021">
    <property type="protein sequence ID" value="MCY9607787.1"/>
    <property type="molecule type" value="Genomic_DNA"/>
</dbReference>
<keyword evidence="3 7" id="KW-0732">Signal</keyword>
<evidence type="ECO:0000313" key="10">
    <source>
        <dbReference type="EMBL" id="QDM44162.1"/>
    </source>
</evidence>
<dbReference type="InterPro" id="IPR017853">
    <property type="entry name" value="GH"/>
</dbReference>
<evidence type="ECO:0000256" key="4">
    <source>
        <dbReference type="ARBA" id="ARBA00022801"/>
    </source>
</evidence>
<proteinExistence type="inferred from homology"/>
<dbReference type="Proteomes" id="UP000315377">
    <property type="component" value="Chromosome"/>
</dbReference>
<evidence type="ECO:0000256" key="6">
    <source>
        <dbReference type="ARBA" id="ARBA00034414"/>
    </source>
</evidence>
<feature type="chain" id="PRO_5043055144" description="mannosyl-glycoprotein endo-beta-N-acetylglucosaminidase" evidence="7">
    <location>
        <begin position="27"/>
        <end position="326"/>
    </location>
</feature>
<organism evidence="10 11">
    <name type="scientific">Paenibacillus thiaminolyticus</name>
    <name type="common">Bacillus thiaminolyticus</name>
    <dbReference type="NCBI Taxonomy" id="49283"/>
    <lineage>
        <taxon>Bacteria</taxon>
        <taxon>Bacillati</taxon>
        <taxon>Bacillota</taxon>
        <taxon>Bacilli</taxon>
        <taxon>Bacillales</taxon>
        <taxon>Paenibacillaceae</taxon>
        <taxon>Paenibacillus</taxon>
    </lineage>
</organism>
<dbReference type="GeneID" id="76996724"/>
<reference evidence="10 11" key="1">
    <citation type="submission" date="2019-07" db="EMBL/GenBank/DDBJ databases">
        <title>Paenibacillus thiaminolyticus NRRL B-4156.</title>
        <authorList>
            <person name="Hehnly C."/>
            <person name="Zhang L."/>
        </authorList>
    </citation>
    <scope>NUCLEOTIDE SEQUENCE [LARGE SCALE GENOMIC DNA]</scope>
    <source>
        <strain evidence="10 11">NRRL B-4156</strain>
    </source>
</reference>
<keyword evidence="4" id="KW-0378">Hydrolase</keyword>